<organism evidence="2 3">
    <name type="scientific">Piliocolobus tephrosceles</name>
    <name type="common">Ugandan red Colobus</name>
    <dbReference type="NCBI Taxonomy" id="591936"/>
    <lineage>
        <taxon>Eukaryota</taxon>
        <taxon>Metazoa</taxon>
        <taxon>Chordata</taxon>
        <taxon>Craniata</taxon>
        <taxon>Vertebrata</taxon>
        <taxon>Euteleostomi</taxon>
        <taxon>Mammalia</taxon>
        <taxon>Eutheria</taxon>
        <taxon>Euarchontoglires</taxon>
        <taxon>Primates</taxon>
        <taxon>Haplorrhini</taxon>
        <taxon>Catarrhini</taxon>
        <taxon>Cercopithecidae</taxon>
        <taxon>Colobinae</taxon>
        <taxon>Piliocolobus</taxon>
    </lineage>
</organism>
<dbReference type="Proteomes" id="UP000694416">
    <property type="component" value="Unplaced"/>
</dbReference>
<dbReference type="PANTHER" id="PTHR11203">
    <property type="entry name" value="CLEAVAGE AND POLYADENYLATION SPECIFICITY FACTOR FAMILY MEMBER"/>
    <property type="match status" value="1"/>
</dbReference>
<proteinExistence type="predicted"/>
<protein>
    <recommendedName>
        <fullName evidence="1">Metallo-beta-lactamase domain-containing protein</fullName>
    </recommendedName>
</protein>
<dbReference type="Gene3D" id="3.60.15.10">
    <property type="entry name" value="Ribonuclease Z/Hydroxyacylglutathione hydrolase-like"/>
    <property type="match status" value="1"/>
</dbReference>
<evidence type="ECO:0000259" key="1">
    <source>
        <dbReference type="Pfam" id="PF00753"/>
    </source>
</evidence>
<dbReference type="PANTHER" id="PTHR11203:SF37">
    <property type="entry name" value="INTEGRATOR COMPLEX SUBUNIT 11"/>
    <property type="match status" value="1"/>
</dbReference>
<feature type="domain" description="Metallo-beta-lactamase" evidence="1">
    <location>
        <begin position="21"/>
        <end position="90"/>
    </location>
</feature>
<dbReference type="Pfam" id="PF00753">
    <property type="entry name" value="Lactamase_B"/>
    <property type="match status" value="1"/>
</dbReference>
<dbReference type="GO" id="GO:0005634">
    <property type="term" value="C:nucleus"/>
    <property type="evidence" value="ECO:0007669"/>
    <property type="project" value="TreeGrafter"/>
</dbReference>
<evidence type="ECO:0000313" key="2">
    <source>
        <dbReference type="Ensembl" id="ENSPTEP00000005176.1"/>
    </source>
</evidence>
<accession>A0A8C9LJ74</accession>
<sequence>MNYYNKTKIFIKVLGASQTVGRSCIIVELENRTVMFDCGENPGFTDERKYPSFNLINEIIDCVVVSHFHMDHIGALPFFTEVLNYKGVIIMSYPSKALSPVLLLDGCKL</sequence>
<dbReference type="AlphaFoldDB" id="A0A8C9LJ74"/>
<keyword evidence="3" id="KW-1185">Reference proteome</keyword>
<dbReference type="GO" id="GO:0016180">
    <property type="term" value="P:snRNA processing"/>
    <property type="evidence" value="ECO:0007669"/>
    <property type="project" value="TreeGrafter"/>
</dbReference>
<evidence type="ECO:0000313" key="3">
    <source>
        <dbReference type="Proteomes" id="UP000694416"/>
    </source>
</evidence>
<dbReference type="InterPro" id="IPR036866">
    <property type="entry name" value="RibonucZ/Hydroxyglut_hydro"/>
</dbReference>
<dbReference type="GO" id="GO:0004521">
    <property type="term" value="F:RNA endonuclease activity"/>
    <property type="evidence" value="ECO:0007669"/>
    <property type="project" value="TreeGrafter"/>
</dbReference>
<reference evidence="2" key="1">
    <citation type="submission" date="2025-08" db="UniProtKB">
        <authorList>
            <consortium name="Ensembl"/>
        </authorList>
    </citation>
    <scope>IDENTIFICATION</scope>
</reference>
<dbReference type="InterPro" id="IPR001279">
    <property type="entry name" value="Metallo-B-lactamas"/>
</dbReference>
<dbReference type="Ensembl" id="ENSPTET00000007988.1">
    <property type="protein sequence ID" value="ENSPTEP00000005176.1"/>
    <property type="gene ID" value="ENSPTEG00000006020.1"/>
</dbReference>
<dbReference type="SUPFAM" id="SSF56281">
    <property type="entry name" value="Metallo-hydrolase/oxidoreductase"/>
    <property type="match status" value="1"/>
</dbReference>
<dbReference type="InterPro" id="IPR050698">
    <property type="entry name" value="MBL"/>
</dbReference>
<name>A0A8C9LJ74_9PRIM</name>
<reference evidence="2" key="2">
    <citation type="submission" date="2025-09" db="UniProtKB">
        <authorList>
            <consortium name="Ensembl"/>
        </authorList>
    </citation>
    <scope>IDENTIFICATION</scope>
</reference>